<dbReference type="SMART" id="SM00965">
    <property type="entry name" value="STN"/>
    <property type="match status" value="1"/>
</dbReference>
<dbReference type="Gene3D" id="2.40.170.20">
    <property type="entry name" value="TonB-dependent receptor, beta-barrel domain"/>
    <property type="match status" value="1"/>
</dbReference>
<dbReference type="InterPro" id="IPR011662">
    <property type="entry name" value="Secretin/TonB_short_N"/>
</dbReference>
<dbReference type="Pfam" id="PF07660">
    <property type="entry name" value="STN"/>
    <property type="match status" value="1"/>
</dbReference>
<gene>
    <name evidence="14" type="ORF">GCM10011379_21430</name>
</gene>
<dbReference type="GO" id="GO:0006826">
    <property type="term" value="P:iron ion transport"/>
    <property type="evidence" value="ECO:0007669"/>
    <property type="project" value="UniProtKB-KW"/>
</dbReference>
<dbReference type="InterPro" id="IPR036942">
    <property type="entry name" value="Beta-barrel_TonB_sf"/>
</dbReference>
<dbReference type="Pfam" id="PF00593">
    <property type="entry name" value="TonB_dep_Rec_b-barrel"/>
    <property type="match status" value="1"/>
</dbReference>
<keyword evidence="6" id="KW-0408">Iron</keyword>
<protein>
    <submittedName>
        <fullName evidence="14">SusC/RagA family TonB-linked outer membrane protein</fullName>
    </submittedName>
</protein>
<comment type="similarity">
    <text evidence="10 11">Belongs to the TonB-dependent receptor family.</text>
</comment>
<keyword evidence="9 10" id="KW-0998">Cell outer membrane</keyword>
<dbReference type="Gene3D" id="3.55.50.30">
    <property type="match status" value="1"/>
</dbReference>
<comment type="subcellular location">
    <subcellularLocation>
        <location evidence="1 10">Cell outer membrane</location>
        <topology evidence="1 10">Multi-pass membrane protein</topology>
    </subcellularLocation>
</comment>
<evidence type="ECO:0000256" key="2">
    <source>
        <dbReference type="ARBA" id="ARBA00022448"/>
    </source>
</evidence>
<evidence type="ECO:0000256" key="10">
    <source>
        <dbReference type="PROSITE-ProRule" id="PRU01360"/>
    </source>
</evidence>
<feature type="domain" description="Secretin/TonB short N-terminal" evidence="13">
    <location>
        <begin position="46"/>
        <end position="97"/>
    </location>
</feature>
<sequence>MKLTVLLIAITFLQAQARGLSQNITLTLRNASLPKVFKEIKKQTGYSFLYTDEQLATARTVTLDVQNQPLDKVLDQCFTAQPLMYELSGKTIIIKRRPPASAGTTLLQAAFDNTVKGRITDDKGNGVTGAAVQEQGTGKGTVTNDNGDFTLQVTSSEATLIVTSLGFTRQEIAVKGRNYITISLVATANDMKELIVIGYGEQRKGAVSSAITSVSSSSFKEQPVNRLDQVLQGRAAGVQVTNSTGAPGGAVRIRIRGSNSINGDNSPLYVVDGFVGADFASINPDDIETIQILKDASATAIYGSRGSNGVVILTTKKGSKGATHVNATARLSAASVLKKLPLLNAGEFAETANAHAVAVGTASPFTQAQVDSFKRAGGTNWQDEIFRRAGGQEYLINFSGGTDKSSYFISGDYLNQDGIIKNSFLKRYNLRSNLSTKLNDWVSATLNILGSYSNVQNSDIAADGPHSPLAQAITWSPTVPVRNSVGGYTVSDPVSSVFFNPVALTTDQLTVTERMLANLIGGFKFKLASGLSYHLQYGVNYNGYENKSFAGKVVNSNTSIASLRSNKEIRLQNTNTLNYHKLFNNTHNLDATAVMEYQQNTYNYMSAGASNLNYESFMWNNIALGTPGTPGSGNSKASLFSLMARANYGYKDKYLLSAALRRDGSSRFVGSNKYSYFPSVSAAWVVSEESFLRHLPVFSNLKLRGSWGLTGNQAIDAYSTFSTYSNRVASFNSASNQTGIILGNIGNPDLKWETTEQQNIGLDLGLWKGRLNVTADYFIKKTRDLLLTETLPIYLGGNPITRNVGSVENKGFEVGVEALVIDGPALKWSSGFNASYVKNRVTATGQNKIIFDPNNRKIGGGMSPQSEFVVTAGQPLGAIWGLTYLGTWKPGDNKAGDFGAKAGDSRYLDIKSDNVIDASDYSVIGHGVPTTSLGWNNTVSYKGLTLNVFFHAMLNFDKLNYNKAAAMYHGGDAREATYIDILNRYIPGVNENSDIPAFSTTNRNFTQSSRFLEKADFVRLKNLSLAYDLPRTLFKGKAGLKVFVSATNVFTITGYTGIDPEANAASGDIRQGIDFGSYPNTRTITGGCTLSF</sequence>
<dbReference type="SUPFAM" id="SSF56935">
    <property type="entry name" value="Porins"/>
    <property type="match status" value="1"/>
</dbReference>
<evidence type="ECO:0000256" key="5">
    <source>
        <dbReference type="ARBA" id="ARBA00022692"/>
    </source>
</evidence>
<comment type="caution">
    <text evidence="14">The sequence shown here is derived from an EMBL/GenBank/DDBJ whole genome shotgun (WGS) entry which is preliminary data.</text>
</comment>
<dbReference type="RefSeq" id="WP_188952022.1">
    <property type="nucleotide sequence ID" value="NZ_BMIB01000002.1"/>
</dbReference>
<evidence type="ECO:0000256" key="9">
    <source>
        <dbReference type="ARBA" id="ARBA00023237"/>
    </source>
</evidence>
<feature type="chain" id="PRO_5037425001" evidence="12">
    <location>
        <begin position="18"/>
        <end position="1092"/>
    </location>
</feature>
<keyword evidence="4" id="KW-0406">Ion transport</keyword>
<name>A0A917IXP1_9BACT</name>
<evidence type="ECO:0000256" key="4">
    <source>
        <dbReference type="ARBA" id="ARBA00022496"/>
    </source>
</evidence>
<dbReference type="NCBIfam" id="TIGR04056">
    <property type="entry name" value="OMP_RagA_SusC"/>
    <property type="match status" value="1"/>
</dbReference>
<dbReference type="InterPro" id="IPR008969">
    <property type="entry name" value="CarboxyPept-like_regulatory"/>
</dbReference>
<keyword evidence="7 11" id="KW-0798">TonB box</keyword>
<dbReference type="EMBL" id="BMIB01000002">
    <property type="protein sequence ID" value="GGH66832.1"/>
    <property type="molecule type" value="Genomic_DNA"/>
</dbReference>
<feature type="signal peptide" evidence="12">
    <location>
        <begin position="1"/>
        <end position="17"/>
    </location>
</feature>
<dbReference type="PROSITE" id="PS52016">
    <property type="entry name" value="TONB_DEPENDENT_REC_3"/>
    <property type="match status" value="1"/>
</dbReference>
<reference evidence="14" key="2">
    <citation type="submission" date="2020-09" db="EMBL/GenBank/DDBJ databases">
        <authorList>
            <person name="Sun Q."/>
            <person name="Zhou Y."/>
        </authorList>
    </citation>
    <scope>NUCLEOTIDE SEQUENCE</scope>
    <source>
        <strain evidence="14">CGMCC 1.15290</strain>
    </source>
</reference>
<dbReference type="Pfam" id="PF13715">
    <property type="entry name" value="CarbopepD_reg_2"/>
    <property type="match status" value="1"/>
</dbReference>
<dbReference type="InterPro" id="IPR037066">
    <property type="entry name" value="Plug_dom_sf"/>
</dbReference>
<keyword evidence="15" id="KW-1185">Reference proteome</keyword>
<accession>A0A917IXP1</accession>
<proteinExistence type="inferred from homology"/>
<evidence type="ECO:0000259" key="13">
    <source>
        <dbReference type="SMART" id="SM00965"/>
    </source>
</evidence>
<keyword evidence="8 10" id="KW-0472">Membrane</keyword>
<dbReference type="InterPro" id="IPR012910">
    <property type="entry name" value="Plug_dom"/>
</dbReference>
<dbReference type="Proteomes" id="UP000627292">
    <property type="component" value="Unassembled WGS sequence"/>
</dbReference>
<evidence type="ECO:0000256" key="6">
    <source>
        <dbReference type="ARBA" id="ARBA00023004"/>
    </source>
</evidence>
<keyword evidence="5 10" id="KW-0812">Transmembrane</keyword>
<dbReference type="Pfam" id="PF07715">
    <property type="entry name" value="Plug"/>
    <property type="match status" value="1"/>
</dbReference>
<dbReference type="Gene3D" id="2.60.40.1120">
    <property type="entry name" value="Carboxypeptidase-like, regulatory domain"/>
    <property type="match status" value="1"/>
</dbReference>
<evidence type="ECO:0000256" key="8">
    <source>
        <dbReference type="ARBA" id="ARBA00023136"/>
    </source>
</evidence>
<dbReference type="InterPro" id="IPR000531">
    <property type="entry name" value="Beta-barrel_TonB"/>
</dbReference>
<dbReference type="InterPro" id="IPR023996">
    <property type="entry name" value="TonB-dep_OMP_SusC/RagA"/>
</dbReference>
<evidence type="ECO:0000313" key="14">
    <source>
        <dbReference type="EMBL" id="GGH66832.1"/>
    </source>
</evidence>
<evidence type="ECO:0000256" key="3">
    <source>
        <dbReference type="ARBA" id="ARBA00022452"/>
    </source>
</evidence>
<dbReference type="SUPFAM" id="SSF49464">
    <property type="entry name" value="Carboxypeptidase regulatory domain-like"/>
    <property type="match status" value="1"/>
</dbReference>
<keyword evidence="12" id="KW-0732">Signal</keyword>
<evidence type="ECO:0000256" key="12">
    <source>
        <dbReference type="SAM" id="SignalP"/>
    </source>
</evidence>
<evidence type="ECO:0000256" key="1">
    <source>
        <dbReference type="ARBA" id="ARBA00004571"/>
    </source>
</evidence>
<keyword evidence="4" id="KW-0410">Iron transport</keyword>
<keyword evidence="2 10" id="KW-0813">Transport</keyword>
<organism evidence="14 15">
    <name type="scientific">Filimonas zeae</name>
    <dbReference type="NCBI Taxonomy" id="1737353"/>
    <lineage>
        <taxon>Bacteria</taxon>
        <taxon>Pseudomonadati</taxon>
        <taxon>Bacteroidota</taxon>
        <taxon>Chitinophagia</taxon>
        <taxon>Chitinophagales</taxon>
        <taxon>Chitinophagaceae</taxon>
        <taxon>Filimonas</taxon>
    </lineage>
</organism>
<dbReference type="InterPro" id="IPR039426">
    <property type="entry name" value="TonB-dep_rcpt-like"/>
</dbReference>
<evidence type="ECO:0000256" key="7">
    <source>
        <dbReference type="ARBA" id="ARBA00023077"/>
    </source>
</evidence>
<keyword evidence="3 10" id="KW-1134">Transmembrane beta strand</keyword>
<dbReference type="Gene3D" id="2.170.130.10">
    <property type="entry name" value="TonB-dependent receptor, plug domain"/>
    <property type="match status" value="1"/>
</dbReference>
<evidence type="ECO:0000313" key="15">
    <source>
        <dbReference type="Proteomes" id="UP000627292"/>
    </source>
</evidence>
<dbReference type="InterPro" id="IPR023997">
    <property type="entry name" value="TonB-dep_OMP_SusC/RagA_CS"/>
</dbReference>
<dbReference type="AlphaFoldDB" id="A0A917IXP1"/>
<evidence type="ECO:0000256" key="11">
    <source>
        <dbReference type="RuleBase" id="RU003357"/>
    </source>
</evidence>
<dbReference type="NCBIfam" id="TIGR04057">
    <property type="entry name" value="SusC_RagA_signa"/>
    <property type="match status" value="1"/>
</dbReference>
<reference evidence="14" key="1">
    <citation type="journal article" date="2014" name="Int. J. Syst. Evol. Microbiol.">
        <title>Complete genome sequence of Corynebacterium casei LMG S-19264T (=DSM 44701T), isolated from a smear-ripened cheese.</title>
        <authorList>
            <consortium name="US DOE Joint Genome Institute (JGI-PGF)"/>
            <person name="Walter F."/>
            <person name="Albersmeier A."/>
            <person name="Kalinowski J."/>
            <person name="Ruckert C."/>
        </authorList>
    </citation>
    <scope>NUCLEOTIDE SEQUENCE</scope>
    <source>
        <strain evidence="14">CGMCC 1.15290</strain>
    </source>
</reference>
<dbReference type="GO" id="GO:0009279">
    <property type="term" value="C:cell outer membrane"/>
    <property type="evidence" value="ECO:0007669"/>
    <property type="project" value="UniProtKB-SubCell"/>
</dbReference>